<evidence type="ECO:0000313" key="14">
    <source>
        <dbReference type="EMBL" id="TWT99381.1"/>
    </source>
</evidence>
<dbReference type="Proteomes" id="UP000317421">
    <property type="component" value="Unassembled WGS sequence"/>
</dbReference>
<dbReference type="SUPFAM" id="SSF51064">
    <property type="entry name" value="Head domain of nucleotide exchange factor GrpE"/>
    <property type="match status" value="1"/>
</dbReference>
<dbReference type="HAMAP" id="MF_01151">
    <property type="entry name" value="GrpE"/>
    <property type="match status" value="1"/>
</dbReference>
<dbReference type="AlphaFoldDB" id="A0A5C6AK33"/>
<comment type="caution">
    <text evidence="14">The sequence shown here is derived from an EMBL/GenBank/DDBJ whole genome shotgun (WGS) entry which is preliminary data.</text>
</comment>
<evidence type="ECO:0000256" key="2">
    <source>
        <dbReference type="ARBA" id="ARBA00009054"/>
    </source>
</evidence>
<dbReference type="GO" id="GO:0005737">
    <property type="term" value="C:cytoplasm"/>
    <property type="evidence" value="ECO:0007669"/>
    <property type="project" value="UniProtKB-SubCell"/>
</dbReference>
<gene>
    <name evidence="10" type="primary">grpE</name>
    <name evidence="14" type="ORF">Pla108_03180</name>
</gene>
<dbReference type="PANTHER" id="PTHR21237:SF23">
    <property type="entry name" value="GRPE PROTEIN HOMOLOG, MITOCHONDRIAL"/>
    <property type="match status" value="1"/>
</dbReference>
<dbReference type="PROSITE" id="PS01071">
    <property type="entry name" value="GRPE"/>
    <property type="match status" value="1"/>
</dbReference>
<protein>
    <recommendedName>
        <fullName evidence="8 10">Protein GrpE</fullName>
    </recommendedName>
    <alternativeName>
        <fullName evidence="9 10">HSP-70 cofactor</fullName>
    </alternativeName>
</protein>
<evidence type="ECO:0000313" key="15">
    <source>
        <dbReference type="Proteomes" id="UP000317421"/>
    </source>
</evidence>
<evidence type="ECO:0000256" key="6">
    <source>
        <dbReference type="ARBA" id="ARBA00023186"/>
    </source>
</evidence>
<dbReference type="PANTHER" id="PTHR21237">
    <property type="entry name" value="GRPE PROTEIN"/>
    <property type="match status" value="1"/>
</dbReference>
<dbReference type="GO" id="GO:0051087">
    <property type="term" value="F:protein-folding chaperone binding"/>
    <property type="evidence" value="ECO:0007669"/>
    <property type="project" value="InterPro"/>
</dbReference>
<comment type="function">
    <text evidence="7 10 11">Participates actively in the response to hyperosmotic and heat shock by preventing the aggregation of stress-denatured proteins, in association with DnaK and GrpE. It is the nucleotide exchange factor for DnaK and may function as a thermosensor. Unfolded proteins bind initially to DnaJ; upon interaction with the DnaJ-bound protein, DnaK hydrolyzes its bound ATP, resulting in the formation of a stable complex. GrpE releases ADP from DnaK; ATP binding to DnaK triggers the release of the substrate protein, thus completing the reaction cycle. Several rounds of ATP-dependent interactions between DnaJ, DnaK and GrpE are required for fully efficient folding.</text>
</comment>
<accession>A0A5C6AK33</accession>
<comment type="subunit">
    <text evidence="3 10">Homodimer.</text>
</comment>
<dbReference type="SUPFAM" id="SSF58014">
    <property type="entry name" value="Coiled-coil domain of nucleotide exchange factor GrpE"/>
    <property type="match status" value="1"/>
</dbReference>
<dbReference type="GO" id="GO:0042803">
    <property type="term" value="F:protein homodimerization activity"/>
    <property type="evidence" value="ECO:0007669"/>
    <property type="project" value="InterPro"/>
</dbReference>
<reference evidence="14 15" key="1">
    <citation type="submission" date="2019-02" db="EMBL/GenBank/DDBJ databases">
        <title>Deep-cultivation of Planctomycetes and their phenomic and genomic characterization uncovers novel biology.</title>
        <authorList>
            <person name="Wiegand S."/>
            <person name="Jogler M."/>
            <person name="Boedeker C."/>
            <person name="Pinto D."/>
            <person name="Vollmers J."/>
            <person name="Rivas-Marin E."/>
            <person name="Kohn T."/>
            <person name="Peeters S.H."/>
            <person name="Heuer A."/>
            <person name="Rast P."/>
            <person name="Oberbeckmann S."/>
            <person name="Bunk B."/>
            <person name="Jeske O."/>
            <person name="Meyerdierks A."/>
            <person name="Storesund J.E."/>
            <person name="Kallscheuer N."/>
            <person name="Luecker S."/>
            <person name="Lage O.M."/>
            <person name="Pohl T."/>
            <person name="Merkel B.J."/>
            <person name="Hornburger P."/>
            <person name="Mueller R.-W."/>
            <person name="Bruemmer F."/>
            <person name="Labrenz M."/>
            <person name="Spormann A.M."/>
            <person name="Op Den Camp H."/>
            <person name="Overmann J."/>
            <person name="Amann R."/>
            <person name="Jetten M.S.M."/>
            <person name="Mascher T."/>
            <person name="Medema M.H."/>
            <person name="Devos D.P."/>
            <person name="Kaster A.-K."/>
            <person name="Ovreas L."/>
            <person name="Rohde M."/>
            <person name="Galperin M.Y."/>
            <person name="Jogler C."/>
        </authorList>
    </citation>
    <scope>NUCLEOTIDE SEQUENCE [LARGE SCALE GENOMIC DNA]</scope>
    <source>
        <strain evidence="14 15">Pla108</strain>
    </source>
</reference>
<keyword evidence="15" id="KW-1185">Reference proteome</keyword>
<evidence type="ECO:0000256" key="11">
    <source>
        <dbReference type="RuleBase" id="RU000639"/>
    </source>
</evidence>
<dbReference type="GO" id="GO:0051082">
    <property type="term" value="F:unfolded protein binding"/>
    <property type="evidence" value="ECO:0007669"/>
    <property type="project" value="TreeGrafter"/>
</dbReference>
<dbReference type="RefSeq" id="WP_146442003.1">
    <property type="nucleotide sequence ID" value="NZ_SJPR01000001.1"/>
</dbReference>
<sequence>MAENPNDIDDALAAEQAAANDTAAETIDFVSEPEGNETAPSLEDKLREAEDRNLRMQAELQNVLTRSRREVEETRRYGAMGVARDLIPAIDNIDRALEAANKTGVEETAGLADGFRMVRDQIVMALAQNGCQPVETTPGTEFDPSLHEAILQQPSDEIPSGAIVMAVQTGYKLHDRVVRAAQVIVSSGPAS</sequence>
<dbReference type="Pfam" id="PF01025">
    <property type="entry name" value="GrpE"/>
    <property type="match status" value="1"/>
</dbReference>
<dbReference type="NCBIfam" id="NF010738">
    <property type="entry name" value="PRK14140.1"/>
    <property type="match status" value="1"/>
</dbReference>
<evidence type="ECO:0000256" key="3">
    <source>
        <dbReference type="ARBA" id="ARBA00011738"/>
    </source>
</evidence>
<dbReference type="GO" id="GO:0000774">
    <property type="term" value="F:adenyl-nucleotide exchange factor activity"/>
    <property type="evidence" value="ECO:0007669"/>
    <property type="project" value="InterPro"/>
</dbReference>
<keyword evidence="4 10" id="KW-0963">Cytoplasm</keyword>
<evidence type="ECO:0000256" key="1">
    <source>
        <dbReference type="ARBA" id="ARBA00004496"/>
    </source>
</evidence>
<dbReference type="CDD" id="cd00446">
    <property type="entry name" value="GrpE"/>
    <property type="match status" value="1"/>
</dbReference>
<evidence type="ECO:0000256" key="7">
    <source>
        <dbReference type="ARBA" id="ARBA00053401"/>
    </source>
</evidence>
<evidence type="ECO:0000256" key="13">
    <source>
        <dbReference type="SAM" id="Coils"/>
    </source>
</evidence>
<dbReference type="PRINTS" id="PR00773">
    <property type="entry name" value="GRPEPROTEIN"/>
</dbReference>
<proteinExistence type="inferred from homology"/>
<evidence type="ECO:0000256" key="4">
    <source>
        <dbReference type="ARBA" id="ARBA00022490"/>
    </source>
</evidence>
<evidence type="ECO:0000256" key="8">
    <source>
        <dbReference type="ARBA" id="ARBA00072274"/>
    </source>
</evidence>
<dbReference type="Gene3D" id="3.90.20.20">
    <property type="match status" value="1"/>
</dbReference>
<dbReference type="EMBL" id="SJPR01000001">
    <property type="protein sequence ID" value="TWT99381.1"/>
    <property type="molecule type" value="Genomic_DNA"/>
</dbReference>
<dbReference type="InterPro" id="IPR013805">
    <property type="entry name" value="GrpE_CC"/>
</dbReference>
<dbReference type="GO" id="GO:0006457">
    <property type="term" value="P:protein folding"/>
    <property type="evidence" value="ECO:0007669"/>
    <property type="project" value="InterPro"/>
</dbReference>
<evidence type="ECO:0000256" key="5">
    <source>
        <dbReference type="ARBA" id="ARBA00023016"/>
    </source>
</evidence>
<evidence type="ECO:0000256" key="9">
    <source>
        <dbReference type="ARBA" id="ARBA00076414"/>
    </source>
</evidence>
<dbReference type="InterPro" id="IPR000740">
    <property type="entry name" value="GrpE"/>
</dbReference>
<feature type="coiled-coil region" evidence="13">
    <location>
        <begin position="39"/>
        <end position="66"/>
    </location>
</feature>
<keyword evidence="6 10" id="KW-0143">Chaperone</keyword>
<keyword evidence="5 10" id="KW-0346">Stress response</keyword>
<name>A0A5C6AK33_9BACT</name>
<dbReference type="Gene3D" id="2.30.22.10">
    <property type="entry name" value="Head domain of nucleotide exchange factor GrpE"/>
    <property type="match status" value="1"/>
</dbReference>
<dbReference type="OrthoDB" id="9812586at2"/>
<evidence type="ECO:0000256" key="12">
    <source>
        <dbReference type="RuleBase" id="RU004478"/>
    </source>
</evidence>
<comment type="similarity">
    <text evidence="2 10 12">Belongs to the GrpE family.</text>
</comment>
<comment type="subcellular location">
    <subcellularLocation>
        <location evidence="1 10">Cytoplasm</location>
    </subcellularLocation>
</comment>
<organism evidence="14 15">
    <name type="scientific">Botrimarina colliarenosi</name>
    <dbReference type="NCBI Taxonomy" id="2528001"/>
    <lineage>
        <taxon>Bacteria</taxon>
        <taxon>Pseudomonadati</taxon>
        <taxon>Planctomycetota</taxon>
        <taxon>Planctomycetia</taxon>
        <taxon>Pirellulales</taxon>
        <taxon>Lacipirellulaceae</taxon>
        <taxon>Botrimarina</taxon>
    </lineage>
</organism>
<dbReference type="FunFam" id="2.30.22.10:FF:000001">
    <property type="entry name" value="Protein GrpE"/>
    <property type="match status" value="1"/>
</dbReference>
<keyword evidence="13" id="KW-0175">Coiled coil</keyword>
<dbReference type="InterPro" id="IPR009012">
    <property type="entry name" value="GrpE_head"/>
</dbReference>
<evidence type="ECO:0000256" key="10">
    <source>
        <dbReference type="HAMAP-Rule" id="MF_01151"/>
    </source>
</evidence>